<organism evidence="7 8">
    <name type="scientific">Haloarchaeobius litoreus</name>
    <dbReference type="NCBI Taxonomy" id="755306"/>
    <lineage>
        <taxon>Archaea</taxon>
        <taxon>Methanobacteriati</taxon>
        <taxon>Methanobacteriota</taxon>
        <taxon>Stenosarchaea group</taxon>
        <taxon>Halobacteria</taxon>
        <taxon>Halobacteriales</taxon>
        <taxon>Halorubellaceae</taxon>
        <taxon>Haloarchaeobius</taxon>
    </lineage>
</organism>
<dbReference type="Proteomes" id="UP001597034">
    <property type="component" value="Unassembled WGS sequence"/>
</dbReference>
<dbReference type="RefSeq" id="WP_256398197.1">
    <property type="nucleotide sequence ID" value="NZ_JANHJR010000001.1"/>
</dbReference>
<gene>
    <name evidence="7" type="ORF">ACFSBL_11355</name>
</gene>
<keyword evidence="3 5" id="KW-1133">Transmembrane helix</keyword>
<protein>
    <submittedName>
        <fullName evidence="7">YIP1 family protein</fullName>
    </submittedName>
</protein>
<dbReference type="InterPro" id="IPR006977">
    <property type="entry name" value="Yip1_dom"/>
</dbReference>
<evidence type="ECO:0000256" key="2">
    <source>
        <dbReference type="ARBA" id="ARBA00022692"/>
    </source>
</evidence>
<feature type="transmembrane region" description="Helical" evidence="5">
    <location>
        <begin position="33"/>
        <end position="60"/>
    </location>
</feature>
<evidence type="ECO:0000259" key="6">
    <source>
        <dbReference type="Pfam" id="PF04893"/>
    </source>
</evidence>
<dbReference type="AlphaFoldDB" id="A0ABD6DLL2"/>
<comment type="subcellular location">
    <subcellularLocation>
        <location evidence="1">Membrane</location>
        <topology evidence="1">Multi-pass membrane protein</topology>
    </subcellularLocation>
</comment>
<keyword evidence="8" id="KW-1185">Reference proteome</keyword>
<dbReference type="Pfam" id="PF04893">
    <property type="entry name" value="Yip1"/>
    <property type="match status" value="1"/>
</dbReference>
<keyword evidence="4 5" id="KW-0472">Membrane</keyword>
<evidence type="ECO:0000313" key="7">
    <source>
        <dbReference type="EMBL" id="MFD1646280.1"/>
    </source>
</evidence>
<dbReference type="GO" id="GO:0016020">
    <property type="term" value="C:membrane"/>
    <property type="evidence" value="ECO:0007669"/>
    <property type="project" value="UniProtKB-SubCell"/>
</dbReference>
<reference evidence="7 8" key="1">
    <citation type="journal article" date="2019" name="Int. J. Syst. Evol. Microbiol.">
        <title>The Global Catalogue of Microorganisms (GCM) 10K type strain sequencing project: providing services to taxonomists for standard genome sequencing and annotation.</title>
        <authorList>
            <consortium name="The Broad Institute Genomics Platform"/>
            <consortium name="The Broad Institute Genome Sequencing Center for Infectious Disease"/>
            <person name="Wu L."/>
            <person name="Ma J."/>
        </authorList>
    </citation>
    <scope>NUCLEOTIDE SEQUENCE [LARGE SCALE GENOMIC DNA]</scope>
    <source>
        <strain evidence="7 8">CGMCC 1.10390</strain>
    </source>
</reference>
<sequence length="245" mass="24824">MSALHSVLAAVRQFLLDPRAFFEDRGTASTLPVAALAVVGLAIALAVGVTVMAGILAGAVQGTVMVDNPDRPPQGICDAFGNDSPATEGCDEPAEIERDAGSLVREAANGFIGTVVVAPFLLWLAGGVTVYLGGVLAGGDTSLSGSFSIAGWVAVPEFGRLAAGLVAIQFALADVTITNLESAPEAVRTAIAPVEPYIALATVLTAAWQLHILSAGLAVEADVDRPRAAVVTGVPLALFVLATLL</sequence>
<dbReference type="EMBL" id="JBHUDO010000002">
    <property type="protein sequence ID" value="MFD1646280.1"/>
    <property type="molecule type" value="Genomic_DNA"/>
</dbReference>
<evidence type="ECO:0000256" key="4">
    <source>
        <dbReference type="ARBA" id="ARBA00023136"/>
    </source>
</evidence>
<evidence type="ECO:0000256" key="1">
    <source>
        <dbReference type="ARBA" id="ARBA00004141"/>
    </source>
</evidence>
<evidence type="ECO:0000313" key="8">
    <source>
        <dbReference type="Proteomes" id="UP001597034"/>
    </source>
</evidence>
<name>A0ABD6DLL2_9EURY</name>
<evidence type="ECO:0000256" key="5">
    <source>
        <dbReference type="SAM" id="Phobius"/>
    </source>
</evidence>
<keyword evidence="2 5" id="KW-0812">Transmembrane</keyword>
<comment type="caution">
    <text evidence="7">The sequence shown here is derived from an EMBL/GenBank/DDBJ whole genome shotgun (WGS) entry which is preliminary data.</text>
</comment>
<accession>A0ABD6DLL2</accession>
<feature type="transmembrane region" description="Helical" evidence="5">
    <location>
        <begin position="111"/>
        <end position="137"/>
    </location>
</feature>
<feature type="domain" description="Yip1" evidence="6">
    <location>
        <begin position="13"/>
        <end position="243"/>
    </location>
</feature>
<feature type="transmembrane region" description="Helical" evidence="5">
    <location>
        <begin position="197"/>
        <end position="219"/>
    </location>
</feature>
<evidence type="ECO:0000256" key="3">
    <source>
        <dbReference type="ARBA" id="ARBA00022989"/>
    </source>
</evidence>
<proteinExistence type="predicted"/>